<keyword evidence="2" id="KW-1133">Transmembrane helix</keyword>
<evidence type="ECO:0000313" key="4">
    <source>
        <dbReference type="Proteomes" id="UP000055702"/>
    </source>
</evidence>
<dbReference type="EMBL" id="LRDC01000026">
    <property type="protein sequence ID" value="KVX01334.1"/>
    <property type="molecule type" value="Genomic_DNA"/>
</dbReference>
<feature type="region of interest" description="Disordered" evidence="1">
    <location>
        <begin position="292"/>
        <end position="312"/>
    </location>
</feature>
<name>A0A106BZ91_SHEFR</name>
<comment type="caution">
    <text evidence="3">The sequence shown here is derived from an EMBL/GenBank/DDBJ whole genome shotgun (WGS) entry which is preliminary data.</text>
</comment>
<sequence>MNQFNDLFIQTYWWLSLLGGMHCLGVGLYVHYIYQSATRSHSLLAGIFLLIGCYFLTGLLTPETTPIPIHLTLTLFIPIYFLLMPMLYLYCKSSLTAQDYQPLLIKHFGFAIIIALVTSSTILFHIGIDPKNSNNSIGTLGEINSINLLAMVLPILLMLQTFGYFWAIYRLLSHYRPQYLANRQPNLQVIRFRWLSVLTIGILINWVLRIVLVYLPFYLGDSVLLLTQAVTRLSLLLTVYVLALYGIQQVTRSAYLRGSLNATSQAAPPTKEPHTDPLLDEEEITYLHHLMGNEDASYPNDNSVIDRDKKKD</sequence>
<evidence type="ECO:0000313" key="3">
    <source>
        <dbReference type="EMBL" id="KVX01334.1"/>
    </source>
</evidence>
<feature type="transmembrane region" description="Helical" evidence="2">
    <location>
        <begin position="229"/>
        <end position="247"/>
    </location>
</feature>
<keyword evidence="2" id="KW-0472">Membrane</keyword>
<dbReference type="Proteomes" id="UP000055702">
    <property type="component" value="Unassembled WGS sequence"/>
</dbReference>
<feature type="transmembrane region" description="Helical" evidence="2">
    <location>
        <begin position="42"/>
        <end position="61"/>
    </location>
</feature>
<feature type="transmembrane region" description="Helical" evidence="2">
    <location>
        <begin position="148"/>
        <end position="172"/>
    </location>
</feature>
<accession>A0A106BZ91</accession>
<feature type="transmembrane region" description="Helical" evidence="2">
    <location>
        <begin position="192"/>
        <end position="217"/>
    </location>
</feature>
<feature type="transmembrane region" description="Helical" evidence="2">
    <location>
        <begin position="12"/>
        <end position="30"/>
    </location>
</feature>
<dbReference type="AlphaFoldDB" id="A0A106BZ91"/>
<dbReference type="RefSeq" id="WP_059746329.1">
    <property type="nucleotide sequence ID" value="NZ_JBOZPT010000007.1"/>
</dbReference>
<protein>
    <submittedName>
        <fullName evidence="3">Uncharacterized protein</fullName>
    </submittedName>
</protein>
<gene>
    <name evidence="3" type="ORF">AWJ07_18365</name>
</gene>
<feature type="transmembrane region" description="Helical" evidence="2">
    <location>
        <begin position="103"/>
        <end position="128"/>
    </location>
</feature>
<proteinExistence type="predicted"/>
<reference evidence="3 4" key="1">
    <citation type="submission" date="2016-01" db="EMBL/GenBank/DDBJ databases">
        <title>Draft genome of the antarctic isolate Shewanella frigidimarina Ag06-30.</title>
        <authorList>
            <person name="Parmeciano Di Noto G."/>
            <person name="Vazquez S."/>
            <person name="Mac Cormack W."/>
            <person name="Iriarte A."/>
            <person name="Quiroga C."/>
        </authorList>
    </citation>
    <scope>NUCLEOTIDE SEQUENCE [LARGE SCALE GENOMIC DNA]</scope>
    <source>
        <strain evidence="3 4">Ag06-30</strain>
    </source>
</reference>
<organism evidence="3">
    <name type="scientific">Shewanella frigidimarina</name>
    <dbReference type="NCBI Taxonomy" id="56812"/>
    <lineage>
        <taxon>Bacteria</taxon>
        <taxon>Pseudomonadati</taxon>
        <taxon>Pseudomonadota</taxon>
        <taxon>Gammaproteobacteria</taxon>
        <taxon>Alteromonadales</taxon>
        <taxon>Shewanellaceae</taxon>
        <taxon>Shewanella</taxon>
    </lineage>
</organism>
<evidence type="ECO:0000256" key="1">
    <source>
        <dbReference type="SAM" id="MobiDB-lite"/>
    </source>
</evidence>
<keyword evidence="2" id="KW-0812">Transmembrane</keyword>
<evidence type="ECO:0000256" key="2">
    <source>
        <dbReference type="SAM" id="Phobius"/>
    </source>
</evidence>
<feature type="transmembrane region" description="Helical" evidence="2">
    <location>
        <begin position="67"/>
        <end position="91"/>
    </location>
</feature>